<feature type="transmembrane region" description="Helical" evidence="5">
    <location>
        <begin position="181"/>
        <end position="199"/>
    </location>
</feature>
<keyword evidence="2 5" id="KW-0812">Transmembrane</keyword>
<keyword evidence="4 5" id="KW-0472">Membrane</keyword>
<feature type="transmembrane region" description="Helical" evidence="5">
    <location>
        <begin position="34"/>
        <end position="52"/>
    </location>
</feature>
<dbReference type="PANTHER" id="PTHR32322">
    <property type="entry name" value="INNER MEMBRANE TRANSPORTER"/>
    <property type="match status" value="1"/>
</dbReference>
<organism evidence="7">
    <name type="scientific">freshwater metagenome</name>
    <dbReference type="NCBI Taxonomy" id="449393"/>
    <lineage>
        <taxon>unclassified sequences</taxon>
        <taxon>metagenomes</taxon>
        <taxon>ecological metagenomes</taxon>
    </lineage>
</organism>
<dbReference type="PANTHER" id="PTHR32322:SF9">
    <property type="entry name" value="AMINO-ACID METABOLITE EFFLUX PUMP-RELATED"/>
    <property type="match status" value="1"/>
</dbReference>
<dbReference type="EMBL" id="CAEZVJ010000063">
    <property type="protein sequence ID" value="CAB4629541.1"/>
    <property type="molecule type" value="Genomic_DNA"/>
</dbReference>
<protein>
    <submittedName>
        <fullName evidence="7">Unannotated protein</fullName>
    </submittedName>
</protein>
<evidence type="ECO:0000256" key="4">
    <source>
        <dbReference type="ARBA" id="ARBA00023136"/>
    </source>
</evidence>
<comment type="subcellular location">
    <subcellularLocation>
        <location evidence="1">Membrane</location>
        <topology evidence="1">Multi-pass membrane protein</topology>
    </subcellularLocation>
</comment>
<feature type="transmembrane region" description="Helical" evidence="5">
    <location>
        <begin position="125"/>
        <end position="143"/>
    </location>
</feature>
<reference evidence="7" key="1">
    <citation type="submission" date="2020-05" db="EMBL/GenBank/DDBJ databases">
        <authorList>
            <person name="Chiriac C."/>
            <person name="Salcher M."/>
            <person name="Ghai R."/>
            <person name="Kavagutti S V."/>
        </authorList>
    </citation>
    <scope>NUCLEOTIDE SEQUENCE</scope>
</reference>
<dbReference type="InterPro" id="IPR000620">
    <property type="entry name" value="EamA_dom"/>
</dbReference>
<dbReference type="InterPro" id="IPR050638">
    <property type="entry name" value="AA-Vitamin_Transporters"/>
</dbReference>
<evidence type="ECO:0000256" key="5">
    <source>
        <dbReference type="SAM" id="Phobius"/>
    </source>
</evidence>
<dbReference type="InterPro" id="IPR037185">
    <property type="entry name" value="EmrE-like"/>
</dbReference>
<gene>
    <name evidence="7" type="ORF">UFOPK1961_00664</name>
</gene>
<feature type="transmembrane region" description="Helical" evidence="5">
    <location>
        <begin position="94"/>
        <end position="113"/>
    </location>
</feature>
<accession>A0A6J6IY96</accession>
<feature type="transmembrane region" description="Helical" evidence="5">
    <location>
        <begin position="149"/>
        <end position="169"/>
    </location>
</feature>
<feature type="domain" description="EamA" evidence="6">
    <location>
        <begin position="153"/>
        <end position="285"/>
    </location>
</feature>
<evidence type="ECO:0000256" key="1">
    <source>
        <dbReference type="ARBA" id="ARBA00004141"/>
    </source>
</evidence>
<dbReference type="SUPFAM" id="SSF103481">
    <property type="entry name" value="Multidrug resistance efflux transporter EmrE"/>
    <property type="match status" value="2"/>
</dbReference>
<dbReference type="GO" id="GO:0016020">
    <property type="term" value="C:membrane"/>
    <property type="evidence" value="ECO:0007669"/>
    <property type="project" value="UniProtKB-SubCell"/>
</dbReference>
<evidence type="ECO:0000256" key="3">
    <source>
        <dbReference type="ARBA" id="ARBA00022989"/>
    </source>
</evidence>
<evidence type="ECO:0000313" key="7">
    <source>
        <dbReference type="EMBL" id="CAB4629541.1"/>
    </source>
</evidence>
<feature type="transmembrane region" description="Helical" evidence="5">
    <location>
        <begin position="211"/>
        <end position="232"/>
    </location>
</feature>
<feature type="transmembrane region" description="Helical" evidence="5">
    <location>
        <begin position="64"/>
        <end position="82"/>
    </location>
</feature>
<feature type="transmembrane region" description="Helical" evidence="5">
    <location>
        <begin position="244"/>
        <end position="263"/>
    </location>
</feature>
<evidence type="ECO:0000256" key="2">
    <source>
        <dbReference type="ARBA" id="ARBA00022692"/>
    </source>
</evidence>
<feature type="transmembrane region" description="Helical" evidence="5">
    <location>
        <begin position="269"/>
        <end position="286"/>
    </location>
</feature>
<sequence length="300" mass="31934">MSRRAILLFLAVGVAWGIPYYFIAVANESFSTPSIVWLRVTIGALILLPIVIYRGDFRETLKNWRGVLLFASLEMVGPWYLITEAERTTASSLAGLMMTTIPFIAAFITGTFLGDSAARHPATITGLVVGFLGVFSLVGIDALSGAIDIVPVSMLAVSAICYAIAPIVAGRAMPNVSGLSLSALALAMVSIIYAPFAIFSLPADIAKGPEIAGWISIVVLGAVSSAIAFVLFFELIKHVGPRRATLITYLNLLVASVLGIFFLSEPLTTGILIGLPLVVVGSYLAGRDRPPHTTRRNRAR</sequence>
<proteinExistence type="predicted"/>
<keyword evidence="3 5" id="KW-1133">Transmembrane helix</keyword>
<dbReference type="AlphaFoldDB" id="A0A6J6IY96"/>
<name>A0A6J6IY96_9ZZZZ</name>
<evidence type="ECO:0000259" key="6">
    <source>
        <dbReference type="Pfam" id="PF00892"/>
    </source>
</evidence>
<dbReference type="Pfam" id="PF00892">
    <property type="entry name" value="EamA"/>
    <property type="match status" value="2"/>
</dbReference>
<feature type="domain" description="EamA" evidence="6">
    <location>
        <begin position="4"/>
        <end position="137"/>
    </location>
</feature>